<dbReference type="VEuPathDB" id="TriTrypDB:BSAL_16430"/>
<protein>
    <submittedName>
        <fullName evidence="13">Sodium ion channel, putative</fullName>
    </submittedName>
</protein>
<evidence type="ECO:0000256" key="12">
    <source>
        <dbReference type="SAM" id="Phobius"/>
    </source>
</evidence>
<keyword evidence="10 11" id="KW-0407">Ion channel</keyword>
<dbReference type="Proteomes" id="UP000051952">
    <property type="component" value="Unassembled WGS sequence"/>
</dbReference>
<evidence type="ECO:0000256" key="9">
    <source>
        <dbReference type="ARBA" id="ARBA00023201"/>
    </source>
</evidence>
<keyword evidence="2 11" id="KW-0813">Transport</keyword>
<comment type="similarity">
    <text evidence="11">Belongs to the amiloride-sensitive sodium channel (TC 1.A.6) family.</text>
</comment>
<dbReference type="GO" id="GO:0005272">
    <property type="term" value="F:sodium channel activity"/>
    <property type="evidence" value="ECO:0007669"/>
    <property type="project" value="UniProtKB-KW"/>
</dbReference>
<dbReference type="Pfam" id="PF00858">
    <property type="entry name" value="ASC"/>
    <property type="match status" value="1"/>
</dbReference>
<evidence type="ECO:0000256" key="10">
    <source>
        <dbReference type="ARBA" id="ARBA00023303"/>
    </source>
</evidence>
<gene>
    <name evidence="13" type="ORF">BSAL_16430</name>
</gene>
<evidence type="ECO:0000256" key="2">
    <source>
        <dbReference type="ARBA" id="ARBA00022448"/>
    </source>
</evidence>
<keyword evidence="14" id="KW-1185">Reference proteome</keyword>
<evidence type="ECO:0000313" key="14">
    <source>
        <dbReference type="Proteomes" id="UP000051952"/>
    </source>
</evidence>
<keyword evidence="5 12" id="KW-1133">Transmembrane helix</keyword>
<dbReference type="InterPro" id="IPR001873">
    <property type="entry name" value="ENaC"/>
</dbReference>
<evidence type="ECO:0000256" key="8">
    <source>
        <dbReference type="ARBA" id="ARBA00023136"/>
    </source>
</evidence>
<dbReference type="OrthoDB" id="6436070at2759"/>
<reference evidence="14" key="1">
    <citation type="submission" date="2015-09" db="EMBL/GenBank/DDBJ databases">
        <authorList>
            <consortium name="Pathogen Informatics"/>
        </authorList>
    </citation>
    <scope>NUCLEOTIDE SEQUENCE [LARGE SCALE GENOMIC DNA]</scope>
    <source>
        <strain evidence="14">Lake Konstanz</strain>
    </source>
</reference>
<keyword evidence="8 12" id="KW-0472">Membrane</keyword>
<evidence type="ECO:0000256" key="5">
    <source>
        <dbReference type="ARBA" id="ARBA00022989"/>
    </source>
</evidence>
<evidence type="ECO:0000256" key="6">
    <source>
        <dbReference type="ARBA" id="ARBA00023053"/>
    </source>
</evidence>
<keyword evidence="4 11" id="KW-0812">Transmembrane</keyword>
<dbReference type="GO" id="GO:0016020">
    <property type="term" value="C:membrane"/>
    <property type="evidence" value="ECO:0007669"/>
    <property type="project" value="UniProtKB-SubCell"/>
</dbReference>
<name>A0A0S4JAS2_BODSA</name>
<comment type="subcellular location">
    <subcellularLocation>
        <location evidence="1">Membrane</location>
        <topology evidence="1">Multi-pass membrane protein</topology>
    </subcellularLocation>
</comment>
<evidence type="ECO:0000256" key="4">
    <source>
        <dbReference type="ARBA" id="ARBA00022692"/>
    </source>
</evidence>
<keyword evidence="9 11" id="KW-0739">Sodium transport</keyword>
<evidence type="ECO:0000313" key="13">
    <source>
        <dbReference type="EMBL" id="CUG88615.1"/>
    </source>
</evidence>
<keyword evidence="7 11" id="KW-0406">Ion transport</keyword>
<dbReference type="AlphaFoldDB" id="A0A0S4JAS2"/>
<organism evidence="13 14">
    <name type="scientific">Bodo saltans</name>
    <name type="common">Flagellated protozoan</name>
    <dbReference type="NCBI Taxonomy" id="75058"/>
    <lineage>
        <taxon>Eukaryota</taxon>
        <taxon>Discoba</taxon>
        <taxon>Euglenozoa</taxon>
        <taxon>Kinetoplastea</taxon>
        <taxon>Metakinetoplastina</taxon>
        <taxon>Eubodonida</taxon>
        <taxon>Bodonidae</taxon>
        <taxon>Bodo</taxon>
    </lineage>
</organism>
<evidence type="ECO:0000256" key="11">
    <source>
        <dbReference type="RuleBase" id="RU000679"/>
    </source>
</evidence>
<proteinExistence type="inferred from homology"/>
<sequence>MDLQTCFLNHFFFVSEKIAHLAMVGKQDPLPHVVNQQNASFSTVDIKSPQLRMDRSGNRGHSGSATVAASTVYHPRVKSASSDVLSNDSFGLGLPDINFQRSSDVQERRIRALEDQLQSMNMKLVKGARKGKVGKKTSESADKEKKTISLTSPLQLLRYFFIGVLIALTIYVTVFLWQQWLDSGSQPSVTFTLASADTLAMPTAGMIPAPYATDTRCFNPRPLYCTAYTGEVLQRDCMSWLSVVSTSFRPGAAARNIWAIDGVKATNDGYVFHSILDYIEYSFVFPDDCSEPYLWVYVSGDTRIVTEAQMDPNISMREYAQTSFLIQGGQYVMVAFSMLQDIDLNNDVTNTTTISVSSMMVSAFNASLNKTATAVFRPGSFRIQTTTAQPGMTFLEFLANLGGWIGLFLGFSVMQFVDFGEFLHSYFCEPKVEEPISDLDDDIEELSPEDK</sequence>
<evidence type="ECO:0000256" key="1">
    <source>
        <dbReference type="ARBA" id="ARBA00004141"/>
    </source>
</evidence>
<keyword evidence="6" id="KW-0915">Sodium</keyword>
<feature type="transmembrane region" description="Helical" evidence="12">
    <location>
        <begin position="156"/>
        <end position="177"/>
    </location>
</feature>
<evidence type="ECO:0000256" key="7">
    <source>
        <dbReference type="ARBA" id="ARBA00023065"/>
    </source>
</evidence>
<dbReference type="Gene3D" id="1.10.287.770">
    <property type="entry name" value="YojJ-like"/>
    <property type="match status" value="1"/>
</dbReference>
<accession>A0A0S4JAS2</accession>
<keyword evidence="3 11" id="KW-0894">Sodium channel</keyword>
<evidence type="ECO:0000256" key="3">
    <source>
        <dbReference type="ARBA" id="ARBA00022461"/>
    </source>
</evidence>
<feature type="transmembrane region" description="Helical" evidence="12">
    <location>
        <begin position="397"/>
        <end position="417"/>
    </location>
</feature>
<dbReference type="EMBL" id="CYKH01001662">
    <property type="protein sequence ID" value="CUG88615.1"/>
    <property type="molecule type" value="Genomic_DNA"/>
</dbReference>